<comment type="caution">
    <text evidence="2">The sequence shown here is derived from an EMBL/GenBank/DDBJ whole genome shotgun (WGS) entry which is preliminary data.</text>
</comment>
<evidence type="ECO:0000256" key="1">
    <source>
        <dbReference type="SAM" id="Phobius"/>
    </source>
</evidence>
<feature type="transmembrane region" description="Helical" evidence="1">
    <location>
        <begin position="159"/>
        <end position="180"/>
    </location>
</feature>
<evidence type="ECO:0000313" key="3">
    <source>
        <dbReference type="Proteomes" id="UP001183643"/>
    </source>
</evidence>
<dbReference type="Proteomes" id="UP001183643">
    <property type="component" value="Unassembled WGS sequence"/>
</dbReference>
<keyword evidence="1" id="KW-0812">Transmembrane</keyword>
<gene>
    <name evidence="2" type="ORF">J2S41_002325</name>
</gene>
<keyword evidence="1" id="KW-0472">Membrane</keyword>
<keyword evidence="3" id="KW-1185">Reference proteome</keyword>
<organism evidence="2 3">
    <name type="scientific">Catenuloplanes atrovinosus</name>
    <dbReference type="NCBI Taxonomy" id="137266"/>
    <lineage>
        <taxon>Bacteria</taxon>
        <taxon>Bacillati</taxon>
        <taxon>Actinomycetota</taxon>
        <taxon>Actinomycetes</taxon>
        <taxon>Micromonosporales</taxon>
        <taxon>Micromonosporaceae</taxon>
        <taxon>Catenuloplanes</taxon>
    </lineage>
</organism>
<reference evidence="2" key="1">
    <citation type="submission" date="2023-07" db="EMBL/GenBank/DDBJ databases">
        <title>Sequencing the genomes of 1000 actinobacteria strains.</title>
        <authorList>
            <person name="Klenk H.-P."/>
        </authorList>
    </citation>
    <scope>NUCLEOTIDE SEQUENCE</scope>
    <source>
        <strain evidence="2">DSM 44707</strain>
    </source>
</reference>
<protein>
    <submittedName>
        <fullName evidence="2">Metal-binding membrane protein</fullName>
    </submittedName>
</protein>
<proteinExistence type="predicted"/>
<dbReference type="AlphaFoldDB" id="A0AAE4C9A0"/>
<dbReference type="Pfam" id="PF09948">
    <property type="entry name" value="PpoB2"/>
    <property type="match status" value="1"/>
</dbReference>
<keyword evidence="1" id="KW-1133">Transmembrane helix</keyword>
<dbReference type="RefSeq" id="WP_310366629.1">
    <property type="nucleotide sequence ID" value="NZ_JAVDYB010000001.1"/>
</dbReference>
<accession>A0AAE4C9A0</accession>
<dbReference type="InterPro" id="IPR018688">
    <property type="entry name" value="PpoB2-like"/>
</dbReference>
<evidence type="ECO:0000313" key="2">
    <source>
        <dbReference type="EMBL" id="MDR7275547.1"/>
    </source>
</evidence>
<feature type="transmembrane region" description="Helical" evidence="1">
    <location>
        <begin position="113"/>
        <end position="131"/>
    </location>
</feature>
<feature type="transmembrane region" description="Helical" evidence="1">
    <location>
        <begin position="85"/>
        <end position="107"/>
    </location>
</feature>
<sequence length="226" mass="24360">MTALRLRVARAARSHPHWPAMLLAAAAWVAILLPRPGTARHAHHADPVGFGDWVLMCVAMMVPIVLPAVRHVAVNSLRRRRLRAMAIFLAGYVGVWALAGAVLLPVAALPPRVPLLVALIALAAVWQVLPARRACLRACHRTVPLPPTGPRAAAGGLRFGVWHGLACAGVCGPLMAIMAVPGTHHPLWMIGVTAAVFLTRYPPRGRRRDGLVLDPRFRRVSEQSST</sequence>
<dbReference type="EMBL" id="JAVDYB010000001">
    <property type="protein sequence ID" value="MDR7275547.1"/>
    <property type="molecule type" value="Genomic_DNA"/>
</dbReference>
<name>A0AAE4C9A0_9ACTN</name>
<feature type="transmembrane region" description="Helical" evidence="1">
    <location>
        <begin position="49"/>
        <end position="73"/>
    </location>
</feature>